<dbReference type="PANTHER" id="PTHR31225:SF113">
    <property type="entry name" value="TERPENE SYNTHASE 3-RELATED"/>
    <property type="match status" value="1"/>
</dbReference>
<dbReference type="GO" id="GO:0120251">
    <property type="term" value="P:hydrocarbon biosynthetic process"/>
    <property type="evidence" value="ECO:0007669"/>
    <property type="project" value="UniProtKB-ARBA"/>
</dbReference>
<dbReference type="PANTHER" id="PTHR31225">
    <property type="entry name" value="OS04G0344100 PROTEIN-RELATED"/>
    <property type="match status" value="1"/>
</dbReference>
<feature type="domain" description="Terpene synthase metal-binding" evidence="6">
    <location>
        <begin position="258"/>
        <end position="490"/>
    </location>
</feature>
<evidence type="ECO:0000256" key="2">
    <source>
        <dbReference type="ARBA" id="ARBA00022723"/>
    </source>
</evidence>
<dbReference type="InterPro" id="IPR008930">
    <property type="entry name" value="Terpenoid_cyclase/PrenylTrfase"/>
</dbReference>
<dbReference type="GO" id="GO:0000287">
    <property type="term" value="F:magnesium ion binding"/>
    <property type="evidence" value="ECO:0007669"/>
    <property type="project" value="InterPro"/>
</dbReference>
<reference evidence="7" key="2">
    <citation type="journal article" date="2023" name="Plants (Basel)">
        <title>Annotation of the Turnera subulata (Passifloraceae) Draft Genome Reveals the S-Locus Evolved after the Divergence of Turneroideae from Passifloroideae in a Stepwise Manner.</title>
        <authorList>
            <person name="Henning P.M."/>
            <person name="Roalson E.H."/>
            <person name="Mir W."/>
            <person name="McCubbin A.G."/>
            <person name="Shore J.S."/>
        </authorList>
    </citation>
    <scope>NUCLEOTIDE SEQUENCE</scope>
    <source>
        <strain evidence="7">F60SS</strain>
    </source>
</reference>
<gene>
    <name evidence="7" type="ORF">Tsubulata_041847</name>
</gene>
<dbReference type="FunFam" id="1.50.10.130:FF:000001">
    <property type="entry name" value="Isoprene synthase, chloroplastic"/>
    <property type="match status" value="1"/>
</dbReference>
<reference evidence="7" key="1">
    <citation type="submission" date="2022-02" db="EMBL/GenBank/DDBJ databases">
        <authorList>
            <person name="Henning P.M."/>
            <person name="McCubbin A.G."/>
            <person name="Shore J.S."/>
        </authorList>
    </citation>
    <scope>NUCLEOTIDE SEQUENCE</scope>
    <source>
        <strain evidence="7">F60SS</strain>
        <tissue evidence="7">Leaves</tissue>
    </source>
</reference>
<keyword evidence="3" id="KW-0460">Magnesium</keyword>
<sequence length="548" mass="63648">MAVSSAEDQNTKDRRTADYHPSVWGDFFINLVTTDKMLLNAWSEEVRVLKKQLRMMLTTTEEDSLEKLNSIDMILRLGIGYHFEREVEEALGNIHKIIHQFPRNEDLNTVALRFRLLREHGYYVSSYVFNGFKNEKGNFKGNLTNDLQGLMGLYEASYLGMHGEKTLDVALLFTKTHLTSMLNGQLPSSLGDDQVSHSLHWPLQRSVAKFKQFHYISLYKQDHEAHNEVILKLAKMDFNIVQNLYQLELKSLSRWWVELDLASKLPFFRDRLIECYLCGLGVFPEPELDFSRRVITKGCLLFTIVDDMYDVHATIDELELFTDTVERWDTSFKDLPDYMKLCFQLLIDLVQEIEEETTKMGRPYCVQYVKQAIKRNLRAYLQEARWYHEGHVPEMEEYRENGAFTTTLPLMSFIAAGGIKDVSVEVFDWLATDPKILVTAADHFRLTDDVVTHEKGGNVASAVECYMKQYEASKEEAYDEIDKLIELDWKHLNEEIFKETAIPKRILTIFLDYARVINLLWKDTDSFTKASTGTKDIIAALLVHHIVL</sequence>
<dbReference type="OrthoDB" id="1877784at2759"/>
<dbReference type="InterPro" id="IPR005630">
    <property type="entry name" value="Terpene_synthase_metal-bd"/>
</dbReference>
<evidence type="ECO:0000313" key="8">
    <source>
        <dbReference type="Proteomes" id="UP001141552"/>
    </source>
</evidence>
<dbReference type="InterPro" id="IPR050148">
    <property type="entry name" value="Terpene_synthase-like"/>
</dbReference>
<comment type="caution">
    <text evidence="7">The sequence shown here is derived from an EMBL/GenBank/DDBJ whole genome shotgun (WGS) entry which is preliminary data.</text>
</comment>
<dbReference type="InterPro" id="IPR036965">
    <property type="entry name" value="Terpene_synth_N_sf"/>
</dbReference>
<dbReference type="CDD" id="cd00684">
    <property type="entry name" value="Terpene_cyclase_plant_C1"/>
    <property type="match status" value="1"/>
</dbReference>
<dbReference type="InterPro" id="IPR044814">
    <property type="entry name" value="Terpene_cyclase_plant_C1"/>
</dbReference>
<dbReference type="Pfam" id="PF01397">
    <property type="entry name" value="Terpene_synth"/>
    <property type="match status" value="1"/>
</dbReference>
<dbReference type="Gene3D" id="1.10.600.10">
    <property type="entry name" value="Farnesyl Diphosphate Synthase"/>
    <property type="match status" value="1"/>
</dbReference>
<evidence type="ECO:0000256" key="1">
    <source>
        <dbReference type="ARBA" id="ARBA00001946"/>
    </source>
</evidence>
<dbReference type="Pfam" id="PF03936">
    <property type="entry name" value="Terpene_synth_C"/>
    <property type="match status" value="1"/>
</dbReference>
<accession>A0A9Q0F3Q0</accession>
<dbReference type="InterPro" id="IPR008949">
    <property type="entry name" value="Isoprenoid_synthase_dom_sf"/>
</dbReference>
<evidence type="ECO:0000256" key="4">
    <source>
        <dbReference type="ARBA" id="ARBA00023239"/>
    </source>
</evidence>
<evidence type="ECO:0000259" key="5">
    <source>
        <dbReference type="Pfam" id="PF01397"/>
    </source>
</evidence>
<dbReference type="AlphaFoldDB" id="A0A9Q0F3Q0"/>
<evidence type="ECO:0000313" key="7">
    <source>
        <dbReference type="EMBL" id="KAJ4824359.1"/>
    </source>
</evidence>
<feature type="domain" description="Terpene synthase N-terminal" evidence="5">
    <location>
        <begin position="23"/>
        <end position="199"/>
    </location>
</feature>
<dbReference type="GO" id="GO:0016102">
    <property type="term" value="P:diterpenoid biosynthetic process"/>
    <property type="evidence" value="ECO:0007669"/>
    <property type="project" value="InterPro"/>
</dbReference>
<proteinExistence type="predicted"/>
<keyword evidence="2" id="KW-0479">Metal-binding</keyword>
<dbReference type="Proteomes" id="UP001141552">
    <property type="component" value="Unassembled WGS sequence"/>
</dbReference>
<evidence type="ECO:0000256" key="3">
    <source>
        <dbReference type="ARBA" id="ARBA00022842"/>
    </source>
</evidence>
<dbReference type="EMBL" id="JAKUCV010007202">
    <property type="protein sequence ID" value="KAJ4824359.1"/>
    <property type="molecule type" value="Genomic_DNA"/>
</dbReference>
<dbReference type="SUPFAM" id="SSF48576">
    <property type="entry name" value="Terpenoid synthases"/>
    <property type="match status" value="1"/>
</dbReference>
<dbReference type="InterPro" id="IPR034741">
    <property type="entry name" value="Terpene_cyclase-like_1_C"/>
</dbReference>
<dbReference type="GO" id="GO:0010333">
    <property type="term" value="F:terpene synthase activity"/>
    <property type="evidence" value="ECO:0007669"/>
    <property type="project" value="InterPro"/>
</dbReference>
<dbReference type="FunFam" id="1.10.600.10:FF:000007">
    <property type="entry name" value="Isoprene synthase, chloroplastic"/>
    <property type="match status" value="1"/>
</dbReference>
<keyword evidence="4" id="KW-0456">Lyase</keyword>
<name>A0A9Q0F3Q0_9ROSI</name>
<dbReference type="SFLD" id="SFLDG01019">
    <property type="entry name" value="Terpene_Cyclase_Like_1_C_Termi"/>
    <property type="match status" value="1"/>
</dbReference>
<evidence type="ECO:0000259" key="6">
    <source>
        <dbReference type="Pfam" id="PF03936"/>
    </source>
</evidence>
<dbReference type="InterPro" id="IPR001906">
    <property type="entry name" value="Terpene_synth_N"/>
</dbReference>
<protein>
    <submittedName>
        <fullName evidence="7">Uncharacterized protein</fullName>
    </submittedName>
</protein>
<comment type="cofactor">
    <cofactor evidence="1">
        <name>Mg(2+)</name>
        <dbReference type="ChEBI" id="CHEBI:18420"/>
    </cofactor>
</comment>
<keyword evidence="8" id="KW-1185">Reference proteome</keyword>
<organism evidence="7 8">
    <name type="scientific">Turnera subulata</name>
    <dbReference type="NCBI Taxonomy" id="218843"/>
    <lineage>
        <taxon>Eukaryota</taxon>
        <taxon>Viridiplantae</taxon>
        <taxon>Streptophyta</taxon>
        <taxon>Embryophyta</taxon>
        <taxon>Tracheophyta</taxon>
        <taxon>Spermatophyta</taxon>
        <taxon>Magnoliopsida</taxon>
        <taxon>eudicotyledons</taxon>
        <taxon>Gunneridae</taxon>
        <taxon>Pentapetalae</taxon>
        <taxon>rosids</taxon>
        <taxon>fabids</taxon>
        <taxon>Malpighiales</taxon>
        <taxon>Passifloraceae</taxon>
        <taxon>Turnera</taxon>
    </lineage>
</organism>
<dbReference type="SUPFAM" id="SSF48239">
    <property type="entry name" value="Terpenoid cyclases/Protein prenyltransferases"/>
    <property type="match status" value="1"/>
</dbReference>
<dbReference type="SFLD" id="SFLDS00005">
    <property type="entry name" value="Isoprenoid_Synthase_Type_I"/>
    <property type="match status" value="1"/>
</dbReference>
<dbReference type="Gene3D" id="1.50.10.130">
    <property type="entry name" value="Terpene synthase, N-terminal domain"/>
    <property type="match status" value="1"/>
</dbReference>